<proteinExistence type="predicted"/>
<organism evidence="1 2">
    <name type="scientific">Streptomyces echinoruber</name>
    <dbReference type="NCBI Taxonomy" id="68898"/>
    <lineage>
        <taxon>Bacteria</taxon>
        <taxon>Bacillati</taxon>
        <taxon>Actinomycetota</taxon>
        <taxon>Actinomycetes</taxon>
        <taxon>Kitasatosporales</taxon>
        <taxon>Streptomycetaceae</taxon>
        <taxon>Streptomyces</taxon>
    </lineage>
</organism>
<accession>A0A918R324</accession>
<reference evidence="1" key="2">
    <citation type="submission" date="2020-09" db="EMBL/GenBank/DDBJ databases">
        <authorList>
            <person name="Sun Q."/>
            <person name="Ohkuma M."/>
        </authorList>
    </citation>
    <scope>NUCLEOTIDE SEQUENCE</scope>
    <source>
        <strain evidence="1">JCM 5016</strain>
    </source>
</reference>
<comment type="caution">
    <text evidence="1">The sequence shown here is derived from an EMBL/GenBank/DDBJ whole genome shotgun (WGS) entry which is preliminary data.</text>
</comment>
<gene>
    <name evidence="1" type="ORF">GCM10010389_22400</name>
</gene>
<evidence type="ECO:0000313" key="1">
    <source>
        <dbReference type="EMBL" id="GGZ83879.1"/>
    </source>
</evidence>
<evidence type="ECO:0000313" key="2">
    <source>
        <dbReference type="Proteomes" id="UP000623010"/>
    </source>
</evidence>
<sequence length="59" mass="6254">MEYTGAHIVTTHRTTHRSWSDSSIAQDTSGVPASIAASDTCSGLSWTALRKVPAAAAHW</sequence>
<dbReference type="EMBL" id="BMWH01000006">
    <property type="protein sequence ID" value="GGZ83879.1"/>
    <property type="molecule type" value="Genomic_DNA"/>
</dbReference>
<reference evidence="1" key="1">
    <citation type="journal article" date="2014" name="Int. J. Syst. Evol. Microbiol.">
        <title>Complete genome sequence of Corynebacterium casei LMG S-19264T (=DSM 44701T), isolated from a smear-ripened cheese.</title>
        <authorList>
            <consortium name="US DOE Joint Genome Institute (JGI-PGF)"/>
            <person name="Walter F."/>
            <person name="Albersmeier A."/>
            <person name="Kalinowski J."/>
            <person name="Ruckert C."/>
        </authorList>
    </citation>
    <scope>NUCLEOTIDE SEQUENCE</scope>
    <source>
        <strain evidence="1">JCM 5016</strain>
    </source>
</reference>
<keyword evidence="2" id="KW-1185">Reference proteome</keyword>
<dbReference type="AlphaFoldDB" id="A0A918R324"/>
<name>A0A918R324_9ACTN</name>
<dbReference type="Proteomes" id="UP000623010">
    <property type="component" value="Unassembled WGS sequence"/>
</dbReference>
<protein>
    <submittedName>
        <fullName evidence="1">Uncharacterized protein</fullName>
    </submittedName>
</protein>